<dbReference type="GeneID" id="52229358"/>
<sequence>MTRTQFLKELEVKLQPLSRKEYDEAMEYFTELFDEAGAENEDAILKDLGTPEEVAKELLSKLASTPTIIQREQSREKKSSFSQAKSDFDKEKKRIDLLDFKRLSIRFDTADLSILPTNEETAYLLCDEDSGVTIENQADLLTIRQSFNQKEIFSSNFTLKTLIQDITQQIFSDNHFQLYLPKNYQQKVLTVQLGNGDVNLENLAISGGTIQTGSGDILCKNCHLSQMNIGAGAGDIGLLSCQIDKGNLQIGSGDISLTNSQVKQLQIELASGDIDCTLSQLENLDIDCASGDMELTNCQFIGKTSLTNVSGDISFRDFHSNANTTSLYIETAFGDCDTNLTLSPNGRGFAYHAPQASAELHIQSQTGDIEIF</sequence>
<dbReference type="OrthoDB" id="95800at2"/>
<dbReference type="Pfam" id="PF13349">
    <property type="entry name" value="DUF4097"/>
    <property type="match status" value="1"/>
</dbReference>
<dbReference type="EMBL" id="AP018400">
    <property type="protein sequence ID" value="BBA92406.1"/>
    <property type="molecule type" value="Genomic_DNA"/>
</dbReference>
<accession>A0A2Z5TM27</accession>
<dbReference type="Gene3D" id="2.160.20.120">
    <property type="match status" value="1"/>
</dbReference>
<evidence type="ECO:0000259" key="1">
    <source>
        <dbReference type="Pfam" id="PF13349"/>
    </source>
</evidence>
<evidence type="ECO:0000313" key="3">
    <source>
        <dbReference type="Proteomes" id="UP000269331"/>
    </source>
</evidence>
<dbReference type="InterPro" id="IPR025164">
    <property type="entry name" value="Toastrack_DUF4097"/>
</dbReference>
<dbReference type="KEGG" id="srq:SR187_3990"/>
<evidence type="ECO:0000313" key="2">
    <source>
        <dbReference type="EMBL" id="BBA92406.1"/>
    </source>
</evidence>
<proteinExistence type="predicted"/>
<protein>
    <recommendedName>
        <fullName evidence="1">DUF4097 domain-containing protein</fullName>
    </recommendedName>
</protein>
<organism evidence="2 3">
    <name type="scientific">Streptococcus ruminantium</name>
    <dbReference type="NCBI Taxonomy" id="1917441"/>
    <lineage>
        <taxon>Bacteria</taxon>
        <taxon>Bacillati</taxon>
        <taxon>Bacillota</taxon>
        <taxon>Bacilli</taxon>
        <taxon>Lactobacillales</taxon>
        <taxon>Streptococcaceae</taxon>
        <taxon>Streptococcus</taxon>
    </lineage>
</organism>
<reference evidence="2 3" key="1">
    <citation type="journal article" date="2018" name="Genome Biol. Evol.">
        <title>Complete Genome Sequence of Streptococcus ruminantium sp. nov. GUT-187T (=DSM 104980T =JCM 31869T), the Type Strain of S. ruminantium, and Comparison with Genome Sequences of Streptococcus suis Strains.</title>
        <authorList>
            <person name="Tohya M."/>
            <person name="Sekizaki T."/>
            <person name="Miyoshi-Akiyama T."/>
        </authorList>
    </citation>
    <scope>NUCLEOTIDE SEQUENCE [LARGE SCALE GENOMIC DNA]</scope>
    <source>
        <strain evidence="2 3">GUT187T</strain>
    </source>
</reference>
<dbReference type="RefSeq" id="WP_120171581.1">
    <property type="nucleotide sequence ID" value="NZ_AP018400.1"/>
</dbReference>
<dbReference type="Pfam" id="PF22564">
    <property type="entry name" value="HAAS"/>
    <property type="match status" value="1"/>
</dbReference>
<dbReference type="Proteomes" id="UP000269331">
    <property type="component" value="Chromosome"/>
</dbReference>
<gene>
    <name evidence="2" type="ORF">SR187_3990</name>
</gene>
<dbReference type="AlphaFoldDB" id="A0A2Z5TM27"/>
<feature type="domain" description="DUF4097" evidence="1">
    <location>
        <begin position="101"/>
        <end position="371"/>
    </location>
</feature>
<name>A0A2Z5TM27_9STRE</name>